<dbReference type="HOGENOM" id="CLU_092290_0_0_2"/>
<gene>
    <name evidence="2" type="ordered locus">Natpe_4246</name>
</gene>
<feature type="compositionally biased region" description="Low complexity" evidence="1">
    <location>
        <begin position="247"/>
        <end position="263"/>
    </location>
</feature>
<dbReference type="KEGG" id="npe:Natpe_4246"/>
<sequence>MPLHRGFPRWTTTDRLVCALSLAPSRAPCGRERERARGGQPSSTARRPARSERPAGYARSCPARTAGPCPGRLSPRTRAAVWRAPAQAAPSAGTRKPARGATDGDTRWRRGHIHFSPERALAVRRAPACPEWSVASDAEGGMRRAGRAVPNQLSTRVRRSVTQPASWWTQKGRGRLGRPPTPQAPQVRGAQRGSRDAERPRAFEKRTTVVAGLPVTGRRARPEADYSSRSSTNRKPFTYVTESPYPSLARTASASSPASESVV</sequence>
<organism evidence="2 3">
    <name type="scientific">Natrinema pellirubrum (strain DSM 15624 / CIP 106293 / JCM 10476 / NCIMB 786 / 157)</name>
    <dbReference type="NCBI Taxonomy" id="797303"/>
    <lineage>
        <taxon>Archaea</taxon>
        <taxon>Methanobacteriati</taxon>
        <taxon>Methanobacteriota</taxon>
        <taxon>Stenosarchaea group</taxon>
        <taxon>Halobacteria</taxon>
        <taxon>Halobacteriales</taxon>
        <taxon>Natrialbaceae</taxon>
        <taxon>Natrinema</taxon>
    </lineage>
</organism>
<reference evidence="3" key="1">
    <citation type="submission" date="2012-02" db="EMBL/GenBank/DDBJ databases">
        <title>Complete sequence of plasmid 2 of Natrinema pellirubrum DSM 15624.</title>
        <authorList>
            <person name="Lucas S."/>
            <person name="Han J."/>
            <person name="Lapidus A."/>
            <person name="Cheng J.-F."/>
            <person name="Goodwin L."/>
            <person name="Pitluck S."/>
            <person name="Peters L."/>
            <person name="Teshima H."/>
            <person name="Detter J.C."/>
            <person name="Han C."/>
            <person name="Tapia R."/>
            <person name="Land M."/>
            <person name="Hauser L."/>
            <person name="Kyrpides N."/>
            <person name="Ivanova N."/>
            <person name="Pagani I."/>
            <person name="Sproer C."/>
            <person name="Anderson I."/>
            <person name="Woyke T."/>
        </authorList>
    </citation>
    <scope>NUCLEOTIDE SEQUENCE [LARGE SCALE GENOMIC DNA]</scope>
    <source>
        <strain evidence="3">DSM 15624 / JCM 10476 / NCIMB 786</strain>
        <plasmid evidence="3">pNATPE02</plasmid>
    </source>
</reference>
<feature type="compositionally biased region" description="Low complexity" evidence="1">
    <location>
        <begin position="78"/>
        <end position="92"/>
    </location>
</feature>
<evidence type="ECO:0000313" key="2">
    <source>
        <dbReference type="EMBL" id="AGB33950.1"/>
    </source>
</evidence>
<protein>
    <submittedName>
        <fullName evidence="2">Uncharacterized protein</fullName>
    </submittedName>
</protein>
<dbReference type="AlphaFoldDB" id="L0JR07"/>
<name>L0JR07_NATP1</name>
<feature type="compositionally biased region" description="Polar residues" evidence="1">
    <location>
        <begin position="151"/>
        <end position="169"/>
    </location>
</feature>
<evidence type="ECO:0000313" key="3">
    <source>
        <dbReference type="Proteomes" id="UP000010843"/>
    </source>
</evidence>
<dbReference type="Proteomes" id="UP000010843">
    <property type="component" value="Plasmid pNATPE02"/>
</dbReference>
<feature type="region of interest" description="Disordered" evidence="1">
    <location>
        <begin position="138"/>
        <end position="263"/>
    </location>
</feature>
<feature type="region of interest" description="Disordered" evidence="1">
    <location>
        <begin position="27"/>
        <end position="109"/>
    </location>
</feature>
<evidence type="ECO:0000256" key="1">
    <source>
        <dbReference type="SAM" id="MobiDB-lite"/>
    </source>
</evidence>
<keyword evidence="2" id="KW-0614">Plasmid</keyword>
<geneLocation type="plasmid" evidence="2 3">
    <name>pNATPE02</name>
</geneLocation>
<feature type="compositionally biased region" description="Basic and acidic residues" evidence="1">
    <location>
        <begin position="193"/>
        <end position="207"/>
    </location>
</feature>
<dbReference type="EMBL" id="CP003374">
    <property type="protein sequence ID" value="AGB33950.1"/>
    <property type="molecule type" value="Genomic_DNA"/>
</dbReference>
<accession>L0JR07</accession>
<proteinExistence type="predicted"/>